<feature type="compositionally biased region" description="Basic residues" evidence="1">
    <location>
        <begin position="93"/>
        <end position="108"/>
    </location>
</feature>
<reference evidence="2" key="1">
    <citation type="submission" date="2018-05" db="EMBL/GenBank/DDBJ databases">
        <title>Draft genome of Mucuna pruriens seed.</title>
        <authorList>
            <person name="Nnadi N.E."/>
            <person name="Vos R."/>
            <person name="Hasami M.H."/>
            <person name="Devisetty U.K."/>
            <person name="Aguiy J.C."/>
        </authorList>
    </citation>
    <scope>NUCLEOTIDE SEQUENCE [LARGE SCALE GENOMIC DNA]</scope>
    <source>
        <strain evidence="2">JCA_2017</strain>
    </source>
</reference>
<evidence type="ECO:0000313" key="3">
    <source>
        <dbReference type="Proteomes" id="UP000257109"/>
    </source>
</evidence>
<feature type="compositionally biased region" description="Basic and acidic residues" evidence="1">
    <location>
        <begin position="1"/>
        <end position="17"/>
    </location>
</feature>
<organism evidence="2 3">
    <name type="scientific">Mucuna pruriens</name>
    <name type="common">Velvet bean</name>
    <name type="synonym">Dolichos pruriens</name>
    <dbReference type="NCBI Taxonomy" id="157652"/>
    <lineage>
        <taxon>Eukaryota</taxon>
        <taxon>Viridiplantae</taxon>
        <taxon>Streptophyta</taxon>
        <taxon>Embryophyta</taxon>
        <taxon>Tracheophyta</taxon>
        <taxon>Spermatophyta</taxon>
        <taxon>Magnoliopsida</taxon>
        <taxon>eudicotyledons</taxon>
        <taxon>Gunneridae</taxon>
        <taxon>Pentapetalae</taxon>
        <taxon>rosids</taxon>
        <taxon>fabids</taxon>
        <taxon>Fabales</taxon>
        <taxon>Fabaceae</taxon>
        <taxon>Papilionoideae</taxon>
        <taxon>50 kb inversion clade</taxon>
        <taxon>NPAAA clade</taxon>
        <taxon>indigoferoid/millettioid clade</taxon>
        <taxon>Phaseoleae</taxon>
        <taxon>Mucuna</taxon>
    </lineage>
</organism>
<feature type="region of interest" description="Disordered" evidence="1">
    <location>
        <begin position="1"/>
        <end position="24"/>
    </location>
</feature>
<accession>A0A371HCK6</accession>
<feature type="non-terminal residue" evidence="2">
    <location>
        <position position="1"/>
    </location>
</feature>
<dbReference type="EMBL" id="QJKJ01002966">
    <property type="protein sequence ID" value="RDY00536.1"/>
    <property type="molecule type" value="Genomic_DNA"/>
</dbReference>
<keyword evidence="3" id="KW-1185">Reference proteome</keyword>
<dbReference type="Proteomes" id="UP000257109">
    <property type="component" value="Unassembled WGS sequence"/>
</dbReference>
<sequence length="194" mass="23133">MLKGTTEEERMAYRNDDMDNYSPKTRKVMRHIKRLEEKLEKLGGGLESMRIDTQSVSAKEEASSRGKGKFGVSMHEREGSRSESPNSLSNRFHISHRRKRSKRLRRERRHEEENPGRERRYEEEHQRVRRYEEDPRRAPLDALKGKIPPFVGEGDVEPYLECEMKIDQVLECFNYDDYVKVRMVTYEFSIYTLV</sequence>
<evidence type="ECO:0000313" key="2">
    <source>
        <dbReference type="EMBL" id="RDY00536.1"/>
    </source>
</evidence>
<protein>
    <submittedName>
        <fullName evidence="2">Uncharacterized protein</fullName>
    </submittedName>
</protein>
<name>A0A371HCK6_MUCPR</name>
<comment type="caution">
    <text evidence="2">The sequence shown here is derived from an EMBL/GenBank/DDBJ whole genome shotgun (WGS) entry which is preliminary data.</text>
</comment>
<feature type="compositionally biased region" description="Polar residues" evidence="1">
    <location>
        <begin position="82"/>
        <end position="92"/>
    </location>
</feature>
<proteinExistence type="predicted"/>
<evidence type="ECO:0000256" key="1">
    <source>
        <dbReference type="SAM" id="MobiDB-lite"/>
    </source>
</evidence>
<feature type="compositionally biased region" description="Basic and acidic residues" evidence="1">
    <location>
        <begin position="109"/>
        <end position="133"/>
    </location>
</feature>
<dbReference type="OrthoDB" id="1731207at2759"/>
<gene>
    <name evidence="2" type="ORF">CR513_16276</name>
</gene>
<dbReference type="AlphaFoldDB" id="A0A371HCK6"/>
<feature type="region of interest" description="Disordered" evidence="1">
    <location>
        <begin position="42"/>
        <end position="133"/>
    </location>
</feature>